<gene>
    <name evidence="1" type="ORF">K435DRAFT_53305</name>
</gene>
<accession>A0A4S8KSX4</accession>
<organism evidence="1 2">
    <name type="scientific">Dendrothele bispora (strain CBS 962.96)</name>
    <dbReference type="NCBI Taxonomy" id="1314807"/>
    <lineage>
        <taxon>Eukaryota</taxon>
        <taxon>Fungi</taxon>
        <taxon>Dikarya</taxon>
        <taxon>Basidiomycota</taxon>
        <taxon>Agaricomycotina</taxon>
        <taxon>Agaricomycetes</taxon>
        <taxon>Agaricomycetidae</taxon>
        <taxon>Agaricales</taxon>
        <taxon>Agaricales incertae sedis</taxon>
        <taxon>Dendrothele</taxon>
    </lineage>
</organism>
<protein>
    <submittedName>
        <fullName evidence="1">Uncharacterized protein</fullName>
    </submittedName>
</protein>
<dbReference type="OrthoDB" id="2861623at2759"/>
<evidence type="ECO:0000313" key="2">
    <source>
        <dbReference type="Proteomes" id="UP000297245"/>
    </source>
</evidence>
<dbReference type="EMBL" id="ML180180">
    <property type="protein sequence ID" value="THU78498.1"/>
    <property type="molecule type" value="Genomic_DNA"/>
</dbReference>
<reference evidence="1 2" key="1">
    <citation type="journal article" date="2019" name="Nat. Ecol. Evol.">
        <title>Megaphylogeny resolves global patterns of mushroom evolution.</title>
        <authorList>
            <person name="Varga T."/>
            <person name="Krizsan K."/>
            <person name="Foldi C."/>
            <person name="Dima B."/>
            <person name="Sanchez-Garcia M."/>
            <person name="Sanchez-Ramirez S."/>
            <person name="Szollosi G.J."/>
            <person name="Szarkandi J.G."/>
            <person name="Papp V."/>
            <person name="Albert L."/>
            <person name="Andreopoulos W."/>
            <person name="Angelini C."/>
            <person name="Antonin V."/>
            <person name="Barry K.W."/>
            <person name="Bougher N.L."/>
            <person name="Buchanan P."/>
            <person name="Buyck B."/>
            <person name="Bense V."/>
            <person name="Catcheside P."/>
            <person name="Chovatia M."/>
            <person name="Cooper J."/>
            <person name="Damon W."/>
            <person name="Desjardin D."/>
            <person name="Finy P."/>
            <person name="Geml J."/>
            <person name="Haridas S."/>
            <person name="Hughes K."/>
            <person name="Justo A."/>
            <person name="Karasinski D."/>
            <person name="Kautmanova I."/>
            <person name="Kiss B."/>
            <person name="Kocsube S."/>
            <person name="Kotiranta H."/>
            <person name="LaButti K.M."/>
            <person name="Lechner B.E."/>
            <person name="Liimatainen K."/>
            <person name="Lipzen A."/>
            <person name="Lukacs Z."/>
            <person name="Mihaltcheva S."/>
            <person name="Morgado L.N."/>
            <person name="Niskanen T."/>
            <person name="Noordeloos M.E."/>
            <person name="Ohm R.A."/>
            <person name="Ortiz-Santana B."/>
            <person name="Ovrebo C."/>
            <person name="Racz N."/>
            <person name="Riley R."/>
            <person name="Savchenko A."/>
            <person name="Shiryaev A."/>
            <person name="Soop K."/>
            <person name="Spirin V."/>
            <person name="Szebenyi C."/>
            <person name="Tomsovsky M."/>
            <person name="Tulloss R.E."/>
            <person name="Uehling J."/>
            <person name="Grigoriev I.V."/>
            <person name="Vagvolgyi C."/>
            <person name="Papp T."/>
            <person name="Martin F.M."/>
            <person name="Miettinen O."/>
            <person name="Hibbett D.S."/>
            <person name="Nagy L.G."/>
        </authorList>
    </citation>
    <scope>NUCLEOTIDE SEQUENCE [LARGE SCALE GENOMIC DNA]</scope>
    <source>
        <strain evidence="1 2">CBS 962.96</strain>
    </source>
</reference>
<evidence type="ECO:0000313" key="1">
    <source>
        <dbReference type="EMBL" id="THU78498.1"/>
    </source>
</evidence>
<dbReference type="AlphaFoldDB" id="A0A4S8KSX4"/>
<name>A0A4S8KSX4_DENBC</name>
<sequence length="100" mass="11093">MLLGWLGTYFSFNIDQSISFNTFNIVNVLVQSKHRYGVSAISERGQGVLGTMVSPQSPRAGGWCRGMGGLRGNVEGGQNWDGHVVREWSRVKKVPAYQVY</sequence>
<dbReference type="Proteomes" id="UP000297245">
    <property type="component" value="Unassembled WGS sequence"/>
</dbReference>
<proteinExistence type="predicted"/>
<keyword evidence="2" id="KW-1185">Reference proteome</keyword>